<keyword evidence="1" id="KW-0809">Transit peptide</keyword>
<organism evidence="3 4">
    <name type="scientific">Trapa incisa</name>
    <dbReference type="NCBI Taxonomy" id="236973"/>
    <lineage>
        <taxon>Eukaryota</taxon>
        <taxon>Viridiplantae</taxon>
        <taxon>Streptophyta</taxon>
        <taxon>Embryophyta</taxon>
        <taxon>Tracheophyta</taxon>
        <taxon>Spermatophyta</taxon>
        <taxon>Magnoliopsida</taxon>
        <taxon>eudicotyledons</taxon>
        <taxon>Gunneridae</taxon>
        <taxon>Pentapetalae</taxon>
        <taxon>rosids</taxon>
        <taxon>malvids</taxon>
        <taxon>Myrtales</taxon>
        <taxon>Lythraceae</taxon>
        <taxon>Trapa</taxon>
    </lineage>
</organism>
<dbReference type="Pfam" id="PF03031">
    <property type="entry name" value="NIF"/>
    <property type="match status" value="1"/>
</dbReference>
<keyword evidence="4" id="KW-1185">Reference proteome</keyword>
<dbReference type="InterPro" id="IPR004274">
    <property type="entry name" value="FCP1_dom"/>
</dbReference>
<comment type="function">
    <text evidence="1">Essential component of the TIM23 complex, a complex that mediates the translocation of transit peptide-containing proteins across the mitochondrial inner membrane.</text>
</comment>
<dbReference type="GO" id="GO:0005744">
    <property type="term" value="C:TIM23 mitochondrial import inner membrane translocase complex"/>
    <property type="evidence" value="ECO:0007669"/>
    <property type="project" value="UniProtKB-UniRule"/>
</dbReference>
<comment type="subcellular location">
    <subcellularLocation>
        <location evidence="1">Mitochondrion inner membrane</location>
        <topology evidence="1">Single-pass membrane protein</topology>
    </subcellularLocation>
</comment>
<name>A0AAN7GVM8_9MYRT</name>
<evidence type="ECO:0000259" key="2">
    <source>
        <dbReference type="PROSITE" id="PS50969"/>
    </source>
</evidence>
<dbReference type="InterPro" id="IPR023214">
    <property type="entry name" value="HAD_sf"/>
</dbReference>
<dbReference type="EMBL" id="JAXIOK010000019">
    <property type="protein sequence ID" value="KAK4747542.1"/>
    <property type="molecule type" value="Genomic_DNA"/>
</dbReference>
<reference evidence="3 4" key="1">
    <citation type="journal article" date="2023" name="Hortic Res">
        <title>Pangenome of water caltrop reveals structural variations and asymmetric subgenome divergence after allopolyploidization.</title>
        <authorList>
            <person name="Zhang X."/>
            <person name="Chen Y."/>
            <person name="Wang L."/>
            <person name="Yuan Y."/>
            <person name="Fang M."/>
            <person name="Shi L."/>
            <person name="Lu R."/>
            <person name="Comes H.P."/>
            <person name="Ma Y."/>
            <person name="Chen Y."/>
            <person name="Huang G."/>
            <person name="Zhou Y."/>
            <person name="Zheng Z."/>
            <person name="Qiu Y."/>
        </authorList>
    </citation>
    <scope>NUCLEOTIDE SEQUENCE [LARGE SCALE GENOMIC DNA]</scope>
    <source>
        <tissue evidence="3">Roots</tissue>
    </source>
</reference>
<dbReference type="PANTHER" id="PTHR12210">
    <property type="entry name" value="DULLARD PROTEIN PHOSPHATASE"/>
    <property type="match status" value="1"/>
</dbReference>
<accession>A0AAN7GVM8</accession>
<comment type="caution">
    <text evidence="3">The sequence shown here is derived from an EMBL/GenBank/DDBJ whole genome shotgun (WGS) entry which is preliminary data.</text>
</comment>
<evidence type="ECO:0000313" key="4">
    <source>
        <dbReference type="Proteomes" id="UP001345219"/>
    </source>
</evidence>
<comment type="similarity">
    <text evidence="1">Belongs to the TIM50 family.</text>
</comment>
<dbReference type="GO" id="GO:0015031">
    <property type="term" value="P:protein transport"/>
    <property type="evidence" value="ECO:0007669"/>
    <property type="project" value="UniProtKB-KW"/>
</dbReference>
<dbReference type="Gene3D" id="3.40.50.1000">
    <property type="entry name" value="HAD superfamily/HAD-like"/>
    <property type="match status" value="1"/>
</dbReference>
<protein>
    <recommendedName>
        <fullName evidence="1">Mitochondrial import inner membrane translocase subunit TIM50</fullName>
    </recommendedName>
</protein>
<dbReference type="InterPro" id="IPR050365">
    <property type="entry name" value="TIM50"/>
</dbReference>
<evidence type="ECO:0000313" key="3">
    <source>
        <dbReference type="EMBL" id="KAK4747542.1"/>
    </source>
</evidence>
<dbReference type="Proteomes" id="UP001345219">
    <property type="component" value="Chromosome 12"/>
</dbReference>
<dbReference type="AlphaFoldDB" id="A0AAN7GVM8"/>
<proteinExistence type="inferred from homology"/>
<dbReference type="PROSITE" id="PS50969">
    <property type="entry name" value="FCP1"/>
    <property type="match status" value="1"/>
</dbReference>
<sequence length="422" mass="48267">MLSSEALKPVKVHLIKAGAKERGLKGSNDSITFLMTKSNSGADFDVDSLLHSPQVSFQKPGAGVVRCLYRMRLSLHSKSSSQNSTTKRLNALLGSISSHQMLVENGQSNLTEMDLLLNLSLSGENCLLSHNHKLYHEHLTPDFRLYHQKSLDAPISYSNRVEQMLPVPETFRELARDRFYSPPRRTLGGLGKKLLILDINGLLADIVSPPPKEFKADIKFARRAVFKRPFCMDFMNFCFERFDVGIWSSRARKNIEKVIDHLMGDLKHKLLFCWDLSHCTPTRFHTLENRHKSLVFKEVRRIWEKYDPNLPWERGYYNESNTLLLDDSPYKALLNPPHTAIFPRSFSFQNKGDTSLGHGGDLRVYLDELAAATNVQKYVAQHPFGQRAITERSSSWGFYLRVLNSVTRRHNISLSPHPCLRC</sequence>
<feature type="domain" description="FCP1 homology" evidence="2">
    <location>
        <begin position="188"/>
        <end position="369"/>
    </location>
</feature>
<comment type="subunit">
    <text evidence="1">Component of the TIM23 complex.</text>
</comment>
<keyword evidence="1" id="KW-0496">Mitochondrion</keyword>
<gene>
    <name evidence="3" type="ORF">SAY87_014128</name>
</gene>
<keyword evidence="1" id="KW-0811">Translocation</keyword>
<evidence type="ECO:0000256" key="1">
    <source>
        <dbReference type="RuleBase" id="RU365079"/>
    </source>
</evidence>
<keyword evidence="1" id="KW-0813">Transport</keyword>
<dbReference type="SUPFAM" id="SSF56784">
    <property type="entry name" value="HAD-like"/>
    <property type="match status" value="1"/>
</dbReference>
<keyword evidence="1" id="KW-0653">Protein transport</keyword>
<dbReference type="SMART" id="SM00577">
    <property type="entry name" value="CPDc"/>
    <property type="match status" value="1"/>
</dbReference>
<dbReference type="InterPro" id="IPR036412">
    <property type="entry name" value="HAD-like_sf"/>
</dbReference>
<dbReference type="FunFam" id="3.40.50.1000:FF:000257">
    <property type="entry name" value="Haloacid dehalogenase-like hydrolase (HAD) superfamily protein"/>
    <property type="match status" value="1"/>
</dbReference>